<dbReference type="EMBL" id="AP013066">
    <property type="protein sequence ID" value="BAN35441.1"/>
    <property type="molecule type" value="Genomic_DNA"/>
</dbReference>
<dbReference type="Proteomes" id="UP000015559">
    <property type="component" value="Chromosome"/>
</dbReference>
<name>S6AH53_SULDS</name>
<proteinExistence type="predicted"/>
<accession>S6AH53</accession>
<keyword evidence="4" id="KW-1185">Reference proteome</keyword>
<evidence type="ECO:0000259" key="2">
    <source>
        <dbReference type="Pfam" id="PF05425"/>
    </source>
</evidence>
<feature type="transmembrane region" description="Helical" evidence="1">
    <location>
        <begin position="84"/>
        <end position="102"/>
    </location>
</feature>
<sequence length="151" mass="16670">MAFAIFLHILGVVIWVGGMYFAHQMLRPVAADLLAPPQRLPLWAGVFKRFFPVVWISVALILFSGLYMIMLLGGFKAIALGAHAMFGIGLVMMLVFCFVYFIPYGKLVRAVAVQEWKQAGDALAMIRKLIGFNLILGLINIAVATISHIAF</sequence>
<feature type="domain" description="Copper resistance protein D" evidence="2">
    <location>
        <begin position="45"/>
        <end position="145"/>
    </location>
</feature>
<reference evidence="3 4" key="1">
    <citation type="journal article" date="2012" name="Appl. Environ. Microbiol.">
        <title>Draft genome sequence of a psychrotolerant sulfur-oxidizing bacterium, Sulfuricella denitrificans skB26, and proteomic insights into cold adaptation.</title>
        <authorList>
            <person name="Watanabe T."/>
            <person name="Kojima H."/>
            <person name="Fukui M."/>
        </authorList>
    </citation>
    <scope>NUCLEOTIDE SEQUENCE [LARGE SCALE GENOMIC DNA]</scope>
    <source>
        <strain evidence="4">skB26</strain>
    </source>
</reference>
<evidence type="ECO:0000313" key="3">
    <source>
        <dbReference type="EMBL" id="BAN35441.1"/>
    </source>
</evidence>
<gene>
    <name evidence="3" type="ORF">SCD_n01620</name>
</gene>
<dbReference type="KEGG" id="sdr:SCD_n01620"/>
<evidence type="ECO:0000313" key="4">
    <source>
        <dbReference type="Proteomes" id="UP000015559"/>
    </source>
</evidence>
<feature type="transmembrane region" description="Helical" evidence="1">
    <location>
        <begin position="50"/>
        <end position="72"/>
    </location>
</feature>
<dbReference type="AlphaFoldDB" id="S6AH53"/>
<keyword evidence="1" id="KW-0472">Membrane</keyword>
<dbReference type="OrthoDB" id="8419862at2"/>
<keyword evidence="1" id="KW-1133">Transmembrane helix</keyword>
<dbReference type="Pfam" id="PF05425">
    <property type="entry name" value="CopD"/>
    <property type="match status" value="1"/>
</dbReference>
<dbReference type="InterPro" id="IPR008457">
    <property type="entry name" value="Cu-R_CopD_dom"/>
</dbReference>
<keyword evidence="1" id="KW-0812">Transmembrane</keyword>
<organism evidence="3 4">
    <name type="scientific">Sulfuricella denitrificans (strain DSM 22764 / NBRC 105220 / skB26)</name>
    <dbReference type="NCBI Taxonomy" id="1163617"/>
    <lineage>
        <taxon>Bacteria</taxon>
        <taxon>Pseudomonadati</taxon>
        <taxon>Pseudomonadota</taxon>
        <taxon>Betaproteobacteria</taxon>
        <taxon>Nitrosomonadales</taxon>
        <taxon>Sulfuricellaceae</taxon>
        <taxon>Sulfuricella</taxon>
    </lineage>
</organism>
<dbReference type="HOGENOM" id="CLU_106186_1_0_4"/>
<evidence type="ECO:0000256" key="1">
    <source>
        <dbReference type="SAM" id="Phobius"/>
    </source>
</evidence>
<feature type="transmembrane region" description="Helical" evidence="1">
    <location>
        <begin position="130"/>
        <end position="150"/>
    </location>
</feature>
<dbReference type="RefSeq" id="WP_009205602.1">
    <property type="nucleotide sequence ID" value="NC_022357.1"/>
</dbReference>
<protein>
    <recommendedName>
        <fullName evidence="2">Copper resistance protein D domain-containing protein</fullName>
    </recommendedName>
</protein>
<dbReference type="eggNOG" id="COG5615">
    <property type="taxonomic scope" value="Bacteria"/>
</dbReference>
<dbReference type="STRING" id="1163617.SCD_n01620"/>
<dbReference type="GO" id="GO:0016020">
    <property type="term" value="C:membrane"/>
    <property type="evidence" value="ECO:0007669"/>
    <property type="project" value="InterPro"/>
</dbReference>